<evidence type="ECO:0000256" key="8">
    <source>
        <dbReference type="ARBA" id="ARBA00023157"/>
    </source>
</evidence>
<evidence type="ECO:0000313" key="11">
    <source>
        <dbReference type="EMBL" id="KAF5954784.1"/>
    </source>
</evidence>
<dbReference type="InterPro" id="IPR001841">
    <property type="entry name" value="Znf_RING"/>
</dbReference>
<evidence type="ECO:0000256" key="5">
    <source>
        <dbReference type="ARBA" id="ARBA00022833"/>
    </source>
</evidence>
<reference evidence="12" key="1">
    <citation type="journal article" date="2020" name="Nat. Commun.">
        <title>Genome assembly of wild tea tree DASZ reveals pedigree and selection history of tea varieties.</title>
        <authorList>
            <person name="Zhang W."/>
            <person name="Zhang Y."/>
            <person name="Qiu H."/>
            <person name="Guo Y."/>
            <person name="Wan H."/>
            <person name="Zhang X."/>
            <person name="Scossa F."/>
            <person name="Alseekh S."/>
            <person name="Zhang Q."/>
            <person name="Wang P."/>
            <person name="Xu L."/>
            <person name="Schmidt M.H."/>
            <person name="Jia X."/>
            <person name="Li D."/>
            <person name="Zhu A."/>
            <person name="Guo F."/>
            <person name="Chen W."/>
            <person name="Ni D."/>
            <person name="Usadel B."/>
            <person name="Fernie A.R."/>
            <person name="Wen W."/>
        </authorList>
    </citation>
    <scope>NUCLEOTIDE SEQUENCE [LARGE SCALE GENOMIC DNA]</scope>
    <source>
        <strain evidence="12">cv. G240</strain>
    </source>
</reference>
<keyword evidence="4" id="KW-0863">Zinc-finger</keyword>
<dbReference type="GO" id="GO:0008270">
    <property type="term" value="F:zinc ion binding"/>
    <property type="evidence" value="ECO:0007669"/>
    <property type="project" value="UniProtKB-KW"/>
</dbReference>
<keyword evidence="7 9" id="KW-0472">Membrane</keyword>
<dbReference type="PANTHER" id="PTHR47168:SF5">
    <property type="entry name" value="RING-TYPE DOMAIN-CONTAINING PROTEIN"/>
    <property type="match status" value="1"/>
</dbReference>
<comment type="caution">
    <text evidence="11">The sequence shown here is derived from an EMBL/GenBank/DDBJ whole genome shotgun (WGS) entry which is preliminary data.</text>
</comment>
<dbReference type="AlphaFoldDB" id="A0A7J7HRY5"/>
<dbReference type="Gene3D" id="3.30.40.10">
    <property type="entry name" value="Zinc/RING finger domain, C3HC4 (zinc finger)"/>
    <property type="match status" value="1"/>
</dbReference>
<dbReference type="InterPro" id="IPR013083">
    <property type="entry name" value="Znf_RING/FYVE/PHD"/>
</dbReference>
<evidence type="ECO:0000256" key="4">
    <source>
        <dbReference type="ARBA" id="ARBA00022771"/>
    </source>
</evidence>
<evidence type="ECO:0000259" key="10">
    <source>
        <dbReference type="Pfam" id="PF17123"/>
    </source>
</evidence>
<evidence type="ECO:0000256" key="7">
    <source>
        <dbReference type="ARBA" id="ARBA00023136"/>
    </source>
</evidence>
<dbReference type="GO" id="GO:0016020">
    <property type="term" value="C:membrane"/>
    <property type="evidence" value="ECO:0007669"/>
    <property type="project" value="UniProtKB-SubCell"/>
</dbReference>
<keyword evidence="3" id="KW-0479">Metal-binding</keyword>
<accession>A0A7J7HRY5</accession>
<sequence length="113" mass="12949">MELWIIPSFENSAWSIMAISFISLLAMSAVLATCFFVRRHRIRRERPRASHVREFHGMSSHLVKAMPSLIFTAVVEDNCTSATCAICLEDYNVGERLRVLPCRHSKSSFHHTQ</sequence>
<keyword evidence="5" id="KW-0862">Zinc</keyword>
<evidence type="ECO:0000256" key="1">
    <source>
        <dbReference type="ARBA" id="ARBA00004167"/>
    </source>
</evidence>
<dbReference type="PANTHER" id="PTHR47168">
    <property type="entry name" value="RING ZINC FINGER DOMAIN SUPERFAMILY PROTEIN-RELATED"/>
    <property type="match status" value="1"/>
</dbReference>
<dbReference type="SUPFAM" id="SSF57850">
    <property type="entry name" value="RING/U-box"/>
    <property type="match status" value="1"/>
</dbReference>
<comment type="subcellular location">
    <subcellularLocation>
        <location evidence="1">Membrane</location>
        <topology evidence="1">Single-pass membrane protein</topology>
    </subcellularLocation>
</comment>
<evidence type="ECO:0000313" key="12">
    <source>
        <dbReference type="Proteomes" id="UP000593564"/>
    </source>
</evidence>
<keyword evidence="12" id="KW-1185">Reference proteome</keyword>
<feature type="domain" description="RING-type" evidence="10">
    <location>
        <begin position="84"/>
        <end position="105"/>
    </location>
</feature>
<evidence type="ECO:0000256" key="3">
    <source>
        <dbReference type="ARBA" id="ARBA00022723"/>
    </source>
</evidence>
<feature type="transmembrane region" description="Helical" evidence="9">
    <location>
        <begin position="12"/>
        <end position="37"/>
    </location>
</feature>
<proteinExistence type="predicted"/>
<evidence type="ECO:0000256" key="6">
    <source>
        <dbReference type="ARBA" id="ARBA00022989"/>
    </source>
</evidence>
<reference evidence="11 12" key="2">
    <citation type="submission" date="2020-07" db="EMBL/GenBank/DDBJ databases">
        <title>Genome assembly of wild tea tree DASZ reveals pedigree and selection history of tea varieties.</title>
        <authorList>
            <person name="Zhang W."/>
        </authorList>
    </citation>
    <scope>NUCLEOTIDE SEQUENCE [LARGE SCALE GENOMIC DNA]</scope>
    <source>
        <strain evidence="12">cv. G240</strain>
        <tissue evidence="11">Leaf</tissue>
    </source>
</reference>
<organism evidence="11 12">
    <name type="scientific">Camellia sinensis</name>
    <name type="common">Tea plant</name>
    <name type="synonym">Thea sinensis</name>
    <dbReference type="NCBI Taxonomy" id="4442"/>
    <lineage>
        <taxon>Eukaryota</taxon>
        <taxon>Viridiplantae</taxon>
        <taxon>Streptophyta</taxon>
        <taxon>Embryophyta</taxon>
        <taxon>Tracheophyta</taxon>
        <taxon>Spermatophyta</taxon>
        <taxon>Magnoliopsida</taxon>
        <taxon>eudicotyledons</taxon>
        <taxon>Gunneridae</taxon>
        <taxon>Pentapetalae</taxon>
        <taxon>asterids</taxon>
        <taxon>Ericales</taxon>
        <taxon>Theaceae</taxon>
        <taxon>Camellia</taxon>
    </lineage>
</organism>
<dbReference type="InterPro" id="IPR051653">
    <property type="entry name" value="E3_ligase_sorting_rcpt"/>
</dbReference>
<name>A0A7J7HRY5_CAMSI</name>
<evidence type="ECO:0000256" key="9">
    <source>
        <dbReference type="SAM" id="Phobius"/>
    </source>
</evidence>
<dbReference type="Proteomes" id="UP000593564">
    <property type="component" value="Unassembled WGS sequence"/>
</dbReference>
<dbReference type="EMBL" id="JACBKZ010000003">
    <property type="protein sequence ID" value="KAF5954784.1"/>
    <property type="molecule type" value="Genomic_DNA"/>
</dbReference>
<keyword evidence="2 9" id="KW-0812">Transmembrane</keyword>
<evidence type="ECO:0000256" key="2">
    <source>
        <dbReference type="ARBA" id="ARBA00022692"/>
    </source>
</evidence>
<protein>
    <recommendedName>
        <fullName evidence="10">RING-type domain-containing protein</fullName>
    </recommendedName>
</protein>
<keyword evidence="6 9" id="KW-1133">Transmembrane helix</keyword>
<gene>
    <name evidence="11" type="ORF">HYC85_007640</name>
</gene>
<dbReference type="Pfam" id="PF17123">
    <property type="entry name" value="zf-RING_11"/>
    <property type="match status" value="1"/>
</dbReference>
<keyword evidence="8" id="KW-1015">Disulfide bond</keyword>